<dbReference type="Pfam" id="PF14652">
    <property type="entry name" value="DUF4457"/>
    <property type="match status" value="3"/>
</dbReference>
<feature type="compositionally biased region" description="Polar residues" evidence="1">
    <location>
        <begin position="94"/>
        <end position="103"/>
    </location>
</feature>
<feature type="compositionally biased region" description="Acidic residues" evidence="1">
    <location>
        <begin position="216"/>
        <end position="241"/>
    </location>
</feature>
<feature type="domain" description="KATNIP" evidence="2">
    <location>
        <begin position="969"/>
        <end position="1121"/>
    </location>
</feature>
<dbReference type="PANTHER" id="PTHR21534">
    <property type="entry name" value="KATANIN-INTERACTING PROTEIN"/>
    <property type="match status" value="1"/>
</dbReference>
<dbReference type="InterPro" id="IPR026704">
    <property type="entry name" value="KATNIP"/>
</dbReference>
<evidence type="ECO:0000313" key="3">
    <source>
        <dbReference type="EMBL" id="CAI5791775.1"/>
    </source>
</evidence>
<accession>A0AA35L8J1</accession>
<evidence type="ECO:0000313" key="4">
    <source>
        <dbReference type="Proteomes" id="UP001178461"/>
    </source>
</evidence>
<reference evidence="3" key="1">
    <citation type="submission" date="2022-12" db="EMBL/GenBank/DDBJ databases">
        <authorList>
            <person name="Alioto T."/>
            <person name="Alioto T."/>
            <person name="Gomez Garrido J."/>
        </authorList>
    </citation>
    <scope>NUCLEOTIDE SEQUENCE</scope>
</reference>
<dbReference type="PANTHER" id="PTHR21534:SF0">
    <property type="entry name" value="KATANIN-INTERACTING PROTEIN"/>
    <property type="match status" value="1"/>
</dbReference>
<feature type="compositionally biased region" description="Low complexity" evidence="1">
    <location>
        <begin position="393"/>
        <end position="405"/>
    </location>
</feature>
<feature type="region of interest" description="Disordered" evidence="1">
    <location>
        <begin position="210"/>
        <end position="259"/>
    </location>
</feature>
<feature type="compositionally biased region" description="Polar residues" evidence="1">
    <location>
        <begin position="67"/>
        <end position="83"/>
    </location>
</feature>
<feature type="region of interest" description="Disordered" evidence="1">
    <location>
        <begin position="67"/>
        <end position="169"/>
    </location>
</feature>
<dbReference type="Proteomes" id="UP001178461">
    <property type="component" value="Chromosome 14"/>
</dbReference>
<keyword evidence="4" id="KW-1185">Reference proteome</keyword>
<evidence type="ECO:0000256" key="1">
    <source>
        <dbReference type="SAM" id="MobiDB-lite"/>
    </source>
</evidence>
<feature type="region of interest" description="Disordered" evidence="1">
    <location>
        <begin position="680"/>
        <end position="709"/>
    </location>
</feature>
<evidence type="ECO:0000259" key="2">
    <source>
        <dbReference type="Pfam" id="PF14652"/>
    </source>
</evidence>
<feature type="region of interest" description="Disordered" evidence="1">
    <location>
        <begin position="1150"/>
        <end position="1174"/>
    </location>
</feature>
<feature type="compositionally biased region" description="Low complexity" evidence="1">
    <location>
        <begin position="242"/>
        <end position="259"/>
    </location>
</feature>
<feature type="compositionally biased region" description="Basic and acidic residues" evidence="1">
    <location>
        <begin position="1150"/>
        <end position="1162"/>
    </location>
</feature>
<dbReference type="EMBL" id="OX395139">
    <property type="protein sequence ID" value="CAI5791775.1"/>
    <property type="molecule type" value="Genomic_DNA"/>
</dbReference>
<feature type="domain" description="KATNIP" evidence="2">
    <location>
        <begin position="1203"/>
        <end position="1522"/>
    </location>
</feature>
<sequence>MVTDFDEKHDQHIVFLQHRNRILKELRRKDPMQIKLEQLEQGFILYVNGANSELTSHRKKVNPQNFFRSGTRTARGNCSSSRALLQDDDDDNLQGRSTQSAPSKIQRRGWLQKAVQIKTESGSRLHVSPPSEYSEDFEPYESLSSHSSDCEQDDARQSLKSPESTVPSGYIFSVPRAEQSMSNYAEKEQLLLSMEDMKELRQNLEFSVNQKRMEEDCSEGETSDSVEEDVPAGASEAEEPLESSGEGTGLLLSNAGDSPAAAAAPTSLLVLEFKPNCQNMKKERSLSAKRKGSAETYVPTKPGSQVARPLSAGCLHQEDQEQTPSRPISRSERPLSATRKNVCEKKDPVLSASVVLKAVQTENETLQKELLCRQLQAGPLRAELEPAASAEVSSRSRLSPHQLLSPLPPASATNEPPQKLQEGSVVSTAMERIGHLGNRQQKKLLKVLQEIESQSSCRSSPVLGQLELEREVRDAIYITVEILSNWGNASRVGLTEVEFFDLHHAKVFVSPHDVDIRHADMPGELGCLVNRNSKVSKERFPWTCLFQPPVQLYFVVRNPSLSDDFGLSQIRIWNYSTPVPSNLDIGARNIIVYVDGNLVFAGELQKGCGNEGANGSSCTTIELPESCSIPGKGREGRGWGAADWSHEPGRGLLNLKPPLGENCSKEKDSSLGLVKLKQDLQEAPGSLSRGNVRSPLSPETMEPAHSDDDLSLSEQMEKLSGRKLSQLPGVELPCILPTSEAKEKSRVCSPKQNPFPWLESQRAQLPAETIGRGCLGTSDRSPHPCPDDLERSHLESAEGKLLAGARKESATGLDFLSPLPSKCNYAADLLLPGRSLGGHGREEFGHAIFTEEAPLDIGEALLAKGNATRPSRAKWGSSQEQVLQESWNSLLKFNHLHHGRISNMDFQGDIFDEFLHQQKISRQGDQKLRAKESGQGLARRQEGEGCLDLEDGGDFQIPVLPFGQRLRIDIRSTWGDRHYVGLNGLELFSSKGEPIQVAKITANPPDINILPSYGQDPRVASNLLDGVNRTQDDMHLWLAPFTPGKSHCISLDFAKACEVAMIRIWNYNKSRIHSFRGAKDVTMLLDEQCIFRGEIAKASGTLAGAPEQFGDTILFTTDDDILEAIFCYDESYDEEAEGACSLRYEEELKRPRTADGEGDERPFTQAGSRTEDRQGWMQTAVPDSVPEMVTKEPGVYTGKCLLLNFTASWGDAHYLGLTGLEVVGKEGQAIPFSLDQLSASPQDLNELAEYTDDCRTLDKLIDGINISMEDEHMWLIPFSPGEAHVVTIHFTQAESVAGLRIWNYNKSPEDTYRGAKVVHVSLDGCCISPPGGFLIRKGPGNCHFDFAQEILFVDYLKGPPVMPVCERTEAVKAEQASMDYEAPLMPCGFIFQFQLLTSWGDPYYIGLNGLELYNERGEKIFLSENNIAAFPDSVNILEGVCGDVRTPDKLIDGVNDTTDGRHTWLAPILPGLVNRVYVIFDSPTTVSMIKLWNYAKTPQRGVKEFGLLVDDLLVYNGILDMVSHLVHGILPTCDPVVPHHTVLFTDNEKICRQEKNSVISNYIEDQDVRMMNENQIISYSKKKQVPADPALRPKTCIQDKGLLRRMRQ</sequence>
<feature type="region of interest" description="Disordered" evidence="1">
    <location>
        <begin position="281"/>
        <end position="340"/>
    </location>
</feature>
<feature type="domain" description="KATNIP" evidence="2">
    <location>
        <begin position="474"/>
        <end position="606"/>
    </location>
</feature>
<protein>
    <recommendedName>
        <fullName evidence="2">KATNIP domain-containing protein</fullName>
    </recommendedName>
</protein>
<feature type="region of interest" description="Disordered" evidence="1">
    <location>
        <begin position="386"/>
        <end position="423"/>
    </location>
</feature>
<gene>
    <name evidence="3" type="ORF">PODLI_1B000179</name>
</gene>
<organism evidence="3 4">
    <name type="scientific">Podarcis lilfordi</name>
    <name type="common">Lilford's wall lizard</name>
    <dbReference type="NCBI Taxonomy" id="74358"/>
    <lineage>
        <taxon>Eukaryota</taxon>
        <taxon>Metazoa</taxon>
        <taxon>Chordata</taxon>
        <taxon>Craniata</taxon>
        <taxon>Vertebrata</taxon>
        <taxon>Euteleostomi</taxon>
        <taxon>Lepidosauria</taxon>
        <taxon>Squamata</taxon>
        <taxon>Bifurcata</taxon>
        <taxon>Unidentata</taxon>
        <taxon>Episquamata</taxon>
        <taxon>Laterata</taxon>
        <taxon>Lacertibaenia</taxon>
        <taxon>Lacertidae</taxon>
        <taxon>Podarcis</taxon>
    </lineage>
</organism>
<name>A0AA35L8J1_9SAUR</name>
<dbReference type="InterPro" id="IPR027859">
    <property type="entry name" value="KATNIP_dom"/>
</dbReference>
<proteinExistence type="predicted"/>
<feature type="compositionally biased region" description="Polar residues" evidence="1">
    <location>
        <begin position="158"/>
        <end position="167"/>
    </location>
</feature>